<evidence type="ECO:0000259" key="1">
    <source>
        <dbReference type="Pfam" id="PF18299"/>
    </source>
</evidence>
<comment type="caution">
    <text evidence="2">The sequence shown here is derived from an EMBL/GenBank/DDBJ whole genome shotgun (WGS) entry which is preliminary data.</text>
</comment>
<dbReference type="InterPro" id="IPR041261">
    <property type="entry name" value="R2K_2"/>
</dbReference>
<reference evidence="2 3" key="1">
    <citation type="submission" date="2018-12" db="EMBL/GenBank/DDBJ databases">
        <authorList>
            <person name="Feng G."/>
            <person name="Zhu H."/>
        </authorList>
    </citation>
    <scope>NUCLEOTIDE SEQUENCE [LARGE SCALE GENOMIC DNA]</scope>
    <source>
        <strain evidence="2 3">LMG 26000</strain>
    </source>
</reference>
<dbReference type="EMBL" id="RWIU01000009">
    <property type="protein sequence ID" value="RSK39482.1"/>
    <property type="molecule type" value="Genomic_DNA"/>
</dbReference>
<protein>
    <submittedName>
        <fullName evidence="2">DUF4343 domain-containing protein</fullName>
    </submittedName>
</protein>
<sequence>MRVYIQKGADGEWLNVNGFTALEGFRQMGWEIVPFVGDDAPLPAHAPDEVVVSHIDRVRRALHDLGCPVPAELGYPEPLRPFLGRQLWESTINAVAADPAQWPVFVKPMYSAKKFTGVLVRNVRDLRGCGDQAEDTPVWCAEPVNFVAEWRCFVRYGQVLDARHYRGDWRVHFDARVAEQAIAAYQNAPAAYSLDVGLTADGRTLLVEVNDGYSLGAYGLTPVSYAKLLSARWAQMTGSPDYCNF</sequence>
<evidence type="ECO:0000313" key="3">
    <source>
        <dbReference type="Proteomes" id="UP000270291"/>
    </source>
</evidence>
<gene>
    <name evidence="2" type="ORF">EI293_19880</name>
</gene>
<dbReference type="SUPFAM" id="SSF56059">
    <property type="entry name" value="Glutathione synthetase ATP-binding domain-like"/>
    <property type="match status" value="1"/>
</dbReference>
<dbReference type="OrthoDB" id="482201at2"/>
<feature type="domain" description="ATP-grasp" evidence="1">
    <location>
        <begin position="82"/>
        <end position="228"/>
    </location>
</feature>
<accession>A0A3R9NQM9</accession>
<organism evidence="2 3">
    <name type="scientific">Hymenobacter perfusus</name>
    <dbReference type="NCBI Taxonomy" id="1236770"/>
    <lineage>
        <taxon>Bacteria</taxon>
        <taxon>Pseudomonadati</taxon>
        <taxon>Bacteroidota</taxon>
        <taxon>Cytophagia</taxon>
        <taxon>Cytophagales</taxon>
        <taxon>Hymenobacteraceae</taxon>
        <taxon>Hymenobacter</taxon>
    </lineage>
</organism>
<dbReference type="RefSeq" id="WP_125440300.1">
    <property type="nucleotide sequence ID" value="NZ_RWIU01000009.1"/>
</dbReference>
<proteinExistence type="predicted"/>
<name>A0A3R9NQM9_9BACT</name>
<dbReference type="AlphaFoldDB" id="A0A3R9NQM9"/>
<evidence type="ECO:0000313" key="2">
    <source>
        <dbReference type="EMBL" id="RSK39482.1"/>
    </source>
</evidence>
<keyword evidence="3" id="KW-1185">Reference proteome</keyword>
<dbReference type="Proteomes" id="UP000270291">
    <property type="component" value="Unassembled WGS sequence"/>
</dbReference>
<dbReference type="Pfam" id="PF18299">
    <property type="entry name" value="R2K_2"/>
    <property type="match status" value="1"/>
</dbReference>